<evidence type="ECO:0000313" key="1">
    <source>
        <dbReference type="EMBL" id="TDR94631.1"/>
    </source>
</evidence>
<protein>
    <submittedName>
        <fullName evidence="1">Uncharacterized protein</fullName>
    </submittedName>
</protein>
<reference evidence="1 2" key="1">
    <citation type="submission" date="2019-03" db="EMBL/GenBank/DDBJ databases">
        <title>Genomic Encyclopedia of Type Strains, Phase IV (KMG-IV): sequencing the most valuable type-strain genomes for metagenomic binning, comparative biology and taxonomic classification.</title>
        <authorList>
            <person name="Goeker M."/>
        </authorList>
    </citation>
    <scope>NUCLEOTIDE SEQUENCE [LARGE SCALE GENOMIC DNA]</scope>
    <source>
        <strain evidence="1 2">DSM 25903</strain>
    </source>
</reference>
<sequence>MRFREVRQMRPVVAFLAPSRNLAGAVVLALAAGACGVVEGAGSALGGLTGAGSAATQPASGEGPVPSSYCPQVLVSDGRSSISHGGSQVSISNIARECLERDDRSILVRVGVEGLALLGPSGGSGRFSVPVTFRIVRGDSVVATRVQNASVVIPAGQAQAMFQVVEGGLVVPPRTGEFDIEVGLGGGGGARRR</sequence>
<name>A0A4R7C8E2_9HYPH</name>
<evidence type="ECO:0000313" key="2">
    <source>
        <dbReference type="Proteomes" id="UP000295122"/>
    </source>
</evidence>
<gene>
    <name evidence="1" type="ORF">EV668_1919</name>
</gene>
<dbReference type="EMBL" id="SNZR01000011">
    <property type="protein sequence ID" value="TDR94631.1"/>
    <property type="molecule type" value="Genomic_DNA"/>
</dbReference>
<keyword evidence="2" id="KW-1185">Reference proteome</keyword>
<organism evidence="1 2">
    <name type="scientific">Enterovirga rhinocerotis</name>
    <dbReference type="NCBI Taxonomy" id="1339210"/>
    <lineage>
        <taxon>Bacteria</taxon>
        <taxon>Pseudomonadati</taxon>
        <taxon>Pseudomonadota</taxon>
        <taxon>Alphaproteobacteria</taxon>
        <taxon>Hyphomicrobiales</taxon>
        <taxon>Methylobacteriaceae</taxon>
        <taxon>Enterovirga</taxon>
    </lineage>
</organism>
<accession>A0A4R7C8E2</accession>
<comment type="caution">
    <text evidence="1">The sequence shown here is derived from an EMBL/GenBank/DDBJ whole genome shotgun (WGS) entry which is preliminary data.</text>
</comment>
<dbReference type="PROSITE" id="PS51257">
    <property type="entry name" value="PROKAR_LIPOPROTEIN"/>
    <property type="match status" value="1"/>
</dbReference>
<dbReference type="Proteomes" id="UP000295122">
    <property type="component" value="Unassembled WGS sequence"/>
</dbReference>
<proteinExistence type="predicted"/>
<dbReference type="AlphaFoldDB" id="A0A4R7C8E2"/>